<proteinExistence type="predicted"/>
<evidence type="ECO:0000313" key="2">
    <source>
        <dbReference type="Proteomes" id="UP000675781"/>
    </source>
</evidence>
<gene>
    <name evidence="1" type="ORF">KDL01_08650</name>
</gene>
<dbReference type="Proteomes" id="UP000675781">
    <property type="component" value="Unassembled WGS sequence"/>
</dbReference>
<organism evidence="1 2">
    <name type="scientific">Actinospica durhamensis</name>
    <dbReference type="NCBI Taxonomy" id="1508375"/>
    <lineage>
        <taxon>Bacteria</taxon>
        <taxon>Bacillati</taxon>
        <taxon>Actinomycetota</taxon>
        <taxon>Actinomycetes</taxon>
        <taxon>Catenulisporales</taxon>
        <taxon>Actinospicaceae</taxon>
        <taxon>Actinospica</taxon>
    </lineage>
</organism>
<evidence type="ECO:0000313" key="1">
    <source>
        <dbReference type="EMBL" id="MBR7833333.1"/>
    </source>
</evidence>
<sequence length="135" mass="14905">MSRITDVIIVSPSEGDAMDPLTRLDESRAWYGYFNLVGERLWETSGKSTCCKVWVGAFNHLERSALLADLAALPWWDPQGVQVLIHDEEDSCAGLWMFVGGDLVEVPLPMRFRSRAPGGLEYGLLQPVPEGPGAD</sequence>
<dbReference type="EMBL" id="JAGSOG010000027">
    <property type="protein sequence ID" value="MBR7833333.1"/>
    <property type="molecule type" value="Genomic_DNA"/>
</dbReference>
<accession>A0A941ELZ8</accession>
<keyword evidence="2" id="KW-1185">Reference proteome</keyword>
<dbReference type="AlphaFoldDB" id="A0A941ELZ8"/>
<dbReference type="RefSeq" id="WP_212527854.1">
    <property type="nucleotide sequence ID" value="NZ_JAGSOG010000027.1"/>
</dbReference>
<reference evidence="1" key="1">
    <citation type="submission" date="2021-04" db="EMBL/GenBank/DDBJ databases">
        <title>Genome based classification of Actinospica acidithermotolerans sp. nov., an actinobacterium isolated from an Indonesian hot spring.</title>
        <authorList>
            <person name="Kusuma A.B."/>
            <person name="Putra K.E."/>
            <person name="Nafisah S."/>
            <person name="Loh J."/>
            <person name="Nouioui I."/>
            <person name="Goodfellow M."/>
        </authorList>
    </citation>
    <scope>NUCLEOTIDE SEQUENCE</scope>
    <source>
        <strain evidence="1">CSCA 57</strain>
    </source>
</reference>
<name>A0A941ELZ8_9ACTN</name>
<comment type="caution">
    <text evidence="1">The sequence shown here is derived from an EMBL/GenBank/DDBJ whole genome shotgun (WGS) entry which is preliminary data.</text>
</comment>
<protein>
    <submittedName>
        <fullName evidence="1">Uncharacterized protein</fullName>
    </submittedName>
</protein>